<dbReference type="AlphaFoldDB" id="A0A409XRW9"/>
<feature type="transmembrane region" description="Helical" evidence="1">
    <location>
        <begin position="237"/>
        <end position="262"/>
    </location>
</feature>
<dbReference type="InParanoid" id="A0A409XRW9"/>
<keyword evidence="1" id="KW-0812">Transmembrane</keyword>
<comment type="caution">
    <text evidence="3">The sequence shown here is derived from an EMBL/GenBank/DDBJ whole genome shotgun (WGS) entry which is preliminary data.</text>
</comment>
<evidence type="ECO:0000313" key="4">
    <source>
        <dbReference type="Proteomes" id="UP000283269"/>
    </source>
</evidence>
<reference evidence="3 4" key="1">
    <citation type="journal article" date="2018" name="Evol. Lett.">
        <title>Horizontal gene cluster transfer increased hallucinogenic mushroom diversity.</title>
        <authorList>
            <person name="Reynolds H.T."/>
            <person name="Vijayakumar V."/>
            <person name="Gluck-Thaler E."/>
            <person name="Korotkin H.B."/>
            <person name="Matheny P.B."/>
            <person name="Slot J.C."/>
        </authorList>
    </citation>
    <scope>NUCLEOTIDE SEQUENCE [LARGE SCALE GENOMIC DNA]</scope>
    <source>
        <strain evidence="3 4">2631</strain>
    </source>
</reference>
<feature type="transmembrane region" description="Helical" evidence="1">
    <location>
        <begin position="115"/>
        <end position="132"/>
    </location>
</feature>
<dbReference type="Pfam" id="PF20153">
    <property type="entry name" value="DUF6535"/>
    <property type="match status" value="1"/>
</dbReference>
<accession>A0A409XRW9</accession>
<evidence type="ECO:0000313" key="3">
    <source>
        <dbReference type="EMBL" id="PPQ93457.1"/>
    </source>
</evidence>
<proteinExistence type="predicted"/>
<feature type="domain" description="DUF6535" evidence="2">
    <location>
        <begin position="91"/>
        <end position="262"/>
    </location>
</feature>
<sequence>MKSPWTLLWTSVRNLLSDGASASTTLSALTGRFPFPRDVERADSRLADSKVYRPSSRAGSVETAYREYVPISSADLHNPFADYLADDAKVWSMYLEFTKLKGEELMRIWNSDLDTILIFAGLFSAILTAFLIETRKNLQQDTQVITNNLLEQLIQSLSADPQTTSPPSTKFAPSSPLVWVNGLWFVSLTFSLAGAFGTILAKGWVSQFIPVSAGLPIVDACNRHRRFFGDDQRHLRAVIAALPITLHVGFYLFFGGLVILLFEDDPRIAVVVTALIAITMLLYLGCSVRPILNPNSPFRTPISGLLPIVSMTLFRKRKGSSLRLRD</sequence>
<dbReference type="InterPro" id="IPR045338">
    <property type="entry name" value="DUF6535"/>
</dbReference>
<name>A0A409XRW9_PSICY</name>
<protein>
    <recommendedName>
        <fullName evidence="2">DUF6535 domain-containing protein</fullName>
    </recommendedName>
</protein>
<keyword evidence="4" id="KW-1185">Reference proteome</keyword>
<feature type="transmembrane region" description="Helical" evidence="1">
    <location>
        <begin position="177"/>
        <end position="201"/>
    </location>
</feature>
<gene>
    <name evidence="3" type="ORF">CVT25_008561</name>
</gene>
<dbReference type="EMBL" id="NHYD01000747">
    <property type="protein sequence ID" value="PPQ93457.1"/>
    <property type="molecule type" value="Genomic_DNA"/>
</dbReference>
<organism evidence="3 4">
    <name type="scientific">Psilocybe cyanescens</name>
    <dbReference type="NCBI Taxonomy" id="93625"/>
    <lineage>
        <taxon>Eukaryota</taxon>
        <taxon>Fungi</taxon>
        <taxon>Dikarya</taxon>
        <taxon>Basidiomycota</taxon>
        <taxon>Agaricomycotina</taxon>
        <taxon>Agaricomycetes</taxon>
        <taxon>Agaricomycetidae</taxon>
        <taxon>Agaricales</taxon>
        <taxon>Agaricineae</taxon>
        <taxon>Strophariaceae</taxon>
        <taxon>Psilocybe</taxon>
    </lineage>
</organism>
<dbReference type="OrthoDB" id="2634466at2759"/>
<dbReference type="Proteomes" id="UP000283269">
    <property type="component" value="Unassembled WGS sequence"/>
</dbReference>
<keyword evidence="1" id="KW-0472">Membrane</keyword>
<feature type="transmembrane region" description="Helical" evidence="1">
    <location>
        <begin position="298"/>
        <end position="315"/>
    </location>
</feature>
<keyword evidence="1" id="KW-1133">Transmembrane helix</keyword>
<evidence type="ECO:0000259" key="2">
    <source>
        <dbReference type="Pfam" id="PF20153"/>
    </source>
</evidence>
<feature type="transmembrane region" description="Helical" evidence="1">
    <location>
        <begin position="269"/>
        <end position="292"/>
    </location>
</feature>
<evidence type="ECO:0000256" key="1">
    <source>
        <dbReference type="SAM" id="Phobius"/>
    </source>
</evidence>